<evidence type="ECO:0000313" key="9">
    <source>
        <dbReference type="Proteomes" id="UP001374579"/>
    </source>
</evidence>
<feature type="signal peptide" evidence="6">
    <location>
        <begin position="1"/>
        <end position="18"/>
    </location>
</feature>
<evidence type="ECO:0000256" key="2">
    <source>
        <dbReference type="ARBA" id="ARBA00023030"/>
    </source>
</evidence>
<dbReference type="GO" id="GO:0016020">
    <property type="term" value="C:membrane"/>
    <property type="evidence" value="ECO:0007669"/>
    <property type="project" value="InterPro"/>
</dbReference>
<dbReference type="AlphaFoldDB" id="A0AAN9G6T0"/>
<dbReference type="InterPro" id="IPR029034">
    <property type="entry name" value="Cystine-knot_cytokine"/>
</dbReference>
<dbReference type="Pfam" id="PF00341">
    <property type="entry name" value="PDGF"/>
    <property type="match status" value="1"/>
</dbReference>
<comment type="caution">
    <text evidence="8">The sequence shown here is derived from an EMBL/GenBank/DDBJ whole genome shotgun (WGS) entry which is preliminary data.</text>
</comment>
<keyword evidence="3" id="KW-0497">Mitogen</keyword>
<evidence type="ECO:0000256" key="4">
    <source>
        <dbReference type="RuleBase" id="RU003818"/>
    </source>
</evidence>
<organism evidence="8 9">
    <name type="scientific">Littorina saxatilis</name>
    <dbReference type="NCBI Taxonomy" id="31220"/>
    <lineage>
        <taxon>Eukaryota</taxon>
        <taxon>Metazoa</taxon>
        <taxon>Spiralia</taxon>
        <taxon>Lophotrochozoa</taxon>
        <taxon>Mollusca</taxon>
        <taxon>Gastropoda</taxon>
        <taxon>Caenogastropoda</taxon>
        <taxon>Littorinimorpha</taxon>
        <taxon>Littorinoidea</taxon>
        <taxon>Littorinidae</taxon>
        <taxon>Littorina</taxon>
    </lineage>
</organism>
<dbReference type="InterPro" id="IPR000072">
    <property type="entry name" value="PDGF/VEGF_dom"/>
</dbReference>
<dbReference type="GO" id="GO:0051781">
    <property type="term" value="P:positive regulation of cell division"/>
    <property type="evidence" value="ECO:0007669"/>
    <property type="project" value="UniProtKB-KW"/>
</dbReference>
<dbReference type="GO" id="GO:0005615">
    <property type="term" value="C:extracellular space"/>
    <property type="evidence" value="ECO:0007669"/>
    <property type="project" value="TreeGrafter"/>
</dbReference>
<protein>
    <recommendedName>
        <fullName evidence="7">Platelet-derived growth factor (PDGF) family profile domain-containing protein</fullName>
    </recommendedName>
</protein>
<dbReference type="SMART" id="SM00141">
    <property type="entry name" value="PDGF"/>
    <property type="match status" value="1"/>
</dbReference>
<dbReference type="Gene3D" id="2.10.90.10">
    <property type="entry name" value="Cystine-knot cytokines"/>
    <property type="match status" value="1"/>
</dbReference>
<reference evidence="8 9" key="1">
    <citation type="submission" date="2024-02" db="EMBL/GenBank/DDBJ databases">
        <title>Chromosome-scale genome assembly of the rough periwinkle Littorina saxatilis.</title>
        <authorList>
            <person name="De Jode A."/>
            <person name="Faria R."/>
            <person name="Formenti G."/>
            <person name="Sims Y."/>
            <person name="Smith T.P."/>
            <person name="Tracey A."/>
            <person name="Wood J.M.D."/>
            <person name="Zagrodzka Z.B."/>
            <person name="Johannesson K."/>
            <person name="Butlin R.K."/>
            <person name="Leder E.H."/>
        </authorList>
    </citation>
    <scope>NUCLEOTIDE SEQUENCE [LARGE SCALE GENOMIC DNA]</scope>
    <source>
        <strain evidence="8">Snail1</strain>
        <tissue evidence="8">Muscle</tissue>
    </source>
</reference>
<keyword evidence="2 4" id="KW-0339">Growth factor</keyword>
<dbReference type="GO" id="GO:0008284">
    <property type="term" value="P:positive regulation of cell population proliferation"/>
    <property type="evidence" value="ECO:0007669"/>
    <property type="project" value="TreeGrafter"/>
</dbReference>
<comment type="similarity">
    <text evidence="1 4">Belongs to the PDGF/VEGF growth factor family.</text>
</comment>
<feature type="compositionally biased region" description="Low complexity" evidence="5">
    <location>
        <begin position="310"/>
        <end position="333"/>
    </location>
</feature>
<evidence type="ECO:0000256" key="6">
    <source>
        <dbReference type="SAM" id="SignalP"/>
    </source>
</evidence>
<name>A0AAN9G6T0_9CAEN</name>
<evidence type="ECO:0000256" key="1">
    <source>
        <dbReference type="ARBA" id="ARBA00006686"/>
    </source>
</evidence>
<evidence type="ECO:0000313" key="8">
    <source>
        <dbReference type="EMBL" id="KAK7097037.1"/>
    </source>
</evidence>
<sequence length="374" mass="41195">MVTYGVLLCSIIVLMVSGQEQGNRRDIFRHLNRGNTQVVHLDPGNDSSSPNGSDSIRTWQDLVTSGQGVHDVNDFLGLLTKSDGSAVTEDDIYSQYQTAAGKRVIIGGGLMATSDECSPRNMSVRLPLDFSDNQIAYYPECTMVQRCGGCCPTQFLSCEPLYKEKIVLKVLRARYLYPGAFSMEWEGFSTVELERHLSCHAVCTLQADDCGPKKVFMPHQCKCKCLTSERCVNNKKWDDDTCSCRCENEHSCCSEDEDERTCVMYFDQSACACSLKESIGASPNASQAEIEAWLASRSSRSSNALPPFDTTSTTATATPTTTATTTTIPTTPADPCSSHSCPRGMVKQMRSGRCVCSFNWSRSRAFPRRRAGLN</sequence>
<gene>
    <name evidence="8" type="ORF">V1264_004075</name>
</gene>
<dbReference type="PANTHER" id="PTHR11633:SF1">
    <property type="entry name" value="LD28763P"/>
    <property type="match status" value="1"/>
</dbReference>
<evidence type="ECO:0000256" key="3">
    <source>
        <dbReference type="ARBA" id="ARBA00023246"/>
    </source>
</evidence>
<dbReference type="PROSITE" id="PS50278">
    <property type="entry name" value="PDGF_2"/>
    <property type="match status" value="1"/>
</dbReference>
<proteinExistence type="inferred from homology"/>
<accession>A0AAN9G6T0</accession>
<dbReference type="GO" id="GO:0008083">
    <property type="term" value="F:growth factor activity"/>
    <property type="evidence" value="ECO:0007669"/>
    <property type="project" value="UniProtKB-KW"/>
</dbReference>
<evidence type="ECO:0000259" key="7">
    <source>
        <dbReference type="PROSITE" id="PS50278"/>
    </source>
</evidence>
<feature type="region of interest" description="Disordered" evidence="5">
    <location>
        <begin position="300"/>
        <end position="339"/>
    </location>
</feature>
<dbReference type="GO" id="GO:0070851">
    <property type="term" value="F:growth factor receptor binding"/>
    <property type="evidence" value="ECO:0007669"/>
    <property type="project" value="TreeGrafter"/>
</dbReference>
<feature type="domain" description="Platelet-derived growth factor (PDGF) family profile" evidence="7">
    <location>
        <begin position="116"/>
        <end position="199"/>
    </location>
</feature>
<feature type="chain" id="PRO_5042962709" description="Platelet-derived growth factor (PDGF) family profile domain-containing protein" evidence="6">
    <location>
        <begin position="19"/>
        <end position="374"/>
    </location>
</feature>
<keyword evidence="6" id="KW-0732">Signal</keyword>
<dbReference type="EMBL" id="JBAMIC010000013">
    <property type="protein sequence ID" value="KAK7097037.1"/>
    <property type="molecule type" value="Genomic_DNA"/>
</dbReference>
<dbReference type="PANTHER" id="PTHR11633">
    <property type="entry name" value="PLATELET-DERIVED GROWTH FACTOR"/>
    <property type="match status" value="1"/>
</dbReference>
<dbReference type="SUPFAM" id="SSF57501">
    <property type="entry name" value="Cystine-knot cytokines"/>
    <property type="match status" value="1"/>
</dbReference>
<evidence type="ECO:0000256" key="5">
    <source>
        <dbReference type="SAM" id="MobiDB-lite"/>
    </source>
</evidence>
<dbReference type="Proteomes" id="UP001374579">
    <property type="component" value="Unassembled WGS sequence"/>
</dbReference>
<keyword evidence="9" id="KW-1185">Reference proteome</keyword>